<organism evidence="1 2">
    <name type="scientific">Zophobas morio</name>
    <dbReference type="NCBI Taxonomy" id="2755281"/>
    <lineage>
        <taxon>Eukaryota</taxon>
        <taxon>Metazoa</taxon>
        <taxon>Ecdysozoa</taxon>
        <taxon>Arthropoda</taxon>
        <taxon>Hexapoda</taxon>
        <taxon>Insecta</taxon>
        <taxon>Pterygota</taxon>
        <taxon>Neoptera</taxon>
        <taxon>Endopterygota</taxon>
        <taxon>Coleoptera</taxon>
        <taxon>Polyphaga</taxon>
        <taxon>Cucujiformia</taxon>
        <taxon>Tenebrionidae</taxon>
        <taxon>Zophobas</taxon>
    </lineage>
</organism>
<keyword evidence="2" id="KW-1185">Reference proteome</keyword>
<gene>
    <name evidence="1" type="ORF">Zmor_009789</name>
</gene>
<dbReference type="AlphaFoldDB" id="A0AA38IJG9"/>
<proteinExistence type="predicted"/>
<evidence type="ECO:0000313" key="1">
    <source>
        <dbReference type="EMBL" id="KAJ3658022.1"/>
    </source>
</evidence>
<comment type="caution">
    <text evidence="1">The sequence shown here is derived from an EMBL/GenBank/DDBJ whole genome shotgun (WGS) entry which is preliminary data.</text>
</comment>
<dbReference type="Proteomes" id="UP001168821">
    <property type="component" value="Unassembled WGS sequence"/>
</dbReference>
<name>A0AA38IJG9_9CUCU</name>
<sequence>MNTLLRDLYYTYSRYMRVVFVRNIKMWGRRAAHTHTCDILGACSGHSRPLLARKSKGHLHGLVDVPIYLAGRAKITFNRNTQLIGSQNYAGGTKYQLFAADVGRNALRGSR</sequence>
<reference evidence="1" key="1">
    <citation type="journal article" date="2023" name="G3 (Bethesda)">
        <title>Whole genome assemblies of Zophobas morio and Tenebrio molitor.</title>
        <authorList>
            <person name="Kaur S."/>
            <person name="Stinson S.A."/>
            <person name="diCenzo G.C."/>
        </authorList>
    </citation>
    <scope>NUCLEOTIDE SEQUENCE</scope>
    <source>
        <strain evidence="1">QUZm001</strain>
    </source>
</reference>
<protein>
    <submittedName>
        <fullName evidence="1">Uncharacterized protein</fullName>
    </submittedName>
</protein>
<evidence type="ECO:0000313" key="2">
    <source>
        <dbReference type="Proteomes" id="UP001168821"/>
    </source>
</evidence>
<dbReference type="EMBL" id="JALNTZ010000003">
    <property type="protein sequence ID" value="KAJ3658022.1"/>
    <property type="molecule type" value="Genomic_DNA"/>
</dbReference>
<accession>A0AA38IJG9</accession>